<dbReference type="STRING" id="245187.SAMN04488003_101254"/>
<evidence type="ECO:0000313" key="6">
    <source>
        <dbReference type="Proteomes" id="UP000199585"/>
    </source>
</evidence>
<dbReference type="GO" id="GO:0005829">
    <property type="term" value="C:cytosol"/>
    <property type="evidence" value="ECO:0007669"/>
    <property type="project" value="TreeGrafter"/>
</dbReference>
<dbReference type="EMBL" id="FOCI01000001">
    <property type="protein sequence ID" value="SEM47937.1"/>
    <property type="molecule type" value="Genomic_DNA"/>
</dbReference>
<gene>
    <name evidence="5" type="ORF">SAMN04488003_101254</name>
</gene>
<proteinExistence type="predicted"/>
<dbReference type="AlphaFoldDB" id="A0A1H7YRM4"/>
<dbReference type="SUPFAM" id="SSF52096">
    <property type="entry name" value="ClpP/crotonase"/>
    <property type="match status" value="1"/>
</dbReference>
<keyword evidence="3" id="KW-0378">Hydrolase</keyword>
<evidence type="ECO:0000256" key="1">
    <source>
        <dbReference type="ARBA" id="ARBA00001709"/>
    </source>
</evidence>
<evidence type="ECO:0000256" key="2">
    <source>
        <dbReference type="ARBA" id="ARBA00011915"/>
    </source>
</evidence>
<dbReference type="EC" id="3.1.2.4" evidence="2"/>
<dbReference type="Gene3D" id="3.90.226.10">
    <property type="entry name" value="2-enoyl-CoA Hydratase, Chain A, domain 1"/>
    <property type="match status" value="1"/>
</dbReference>
<protein>
    <recommendedName>
        <fullName evidence="2">3-hydroxyisobutyryl-CoA hydrolase</fullName>
        <ecNumber evidence="2">3.1.2.4</ecNumber>
    </recommendedName>
</protein>
<dbReference type="Pfam" id="PF16113">
    <property type="entry name" value="ECH_2"/>
    <property type="match status" value="1"/>
</dbReference>
<keyword evidence="6" id="KW-1185">Reference proteome</keyword>
<accession>A0A1H7YRM4</accession>
<dbReference type="RefSeq" id="WP_089897850.1">
    <property type="nucleotide sequence ID" value="NZ_FOCI01000001.1"/>
</dbReference>
<dbReference type="InterPro" id="IPR029045">
    <property type="entry name" value="ClpP/crotonase-like_dom_sf"/>
</dbReference>
<dbReference type="PANTHER" id="PTHR43176:SF3">
    <property type="entry name" value="3-HYDROXYISOBUTYRYL-COA HYDROLASE, MITOCHONDRIAL"/>
    <property type="match status" value="1"/>
</dbReference>
<dbReference type="PANTHER" id="PTHR43176">
    <property type="entry name" value="3-HYDROXYISOBUTYRYL-COA HYDROLASE-RELATED"/>
    <property type="match status" value="1"/>
</dbReference>
<sequence length="347" mass="36719">MTEHLHVRQDGHAGRITLTREAALNALTPAMVHGIEDALTRWRHDPAVALVIIDAAGPKAFCAGGDVAALHAAGMAGDYGDARRFWRDEYRVNAMIAGYGKPVVTLMQGFVMGGGVGLGCHASHRIVGETSRIALPECGIGLVPDVGSTLLLARAPGRLGEYLGLTGDRMDAGDAIHAGFADSFVPQDRWAGLVDALCAHGDVGMIATTTLPAPPSKLAAWQAEIDTAFAAPDLSAIGDRPDAVPPAPIAHALDLMGRNAPLSMACTLAIVRAVRDDPSIRTALGLEFRFTHRAMADADFLEGVRALLIDRDRTPRWRHTDWQVPAAEVAALLAPLGPEALHPEDHP</sequence>
<dbReference type="InterPro" id="IPR032259">
    <property type="entry name" value="HIBYL-CoA-H"/>
</dbReference>
<reference evidence="5 6" key="1">
    <citation type="submission" date="2016-10" db="EMBL/GenBank/DDBJ databases">
        <authorList>
            <person name="de Groot N.N."/>
        </authorList>
    </citation>
    <scope>NUCLEOTIDE SEQUENCE [LARGE SCALE GENOMIC DNA]</scope>
    <source>
        <strain evidence="5 6">DSM 16213</strain>
    </source>
</reference>
<dbReference type="OrthoDB" id="9790967at2"/>
<evidence type="ECO:0000259" key="4">
    <source>
        <dbReference type="Pfam" id="PF16113"/>
    </source>
</evidence>
<dbReference type="GO" id="GO:0006574">
    <property type="term" value="P:L-valine catabolic process"/>
    <property type="evidence" value="ECO:0007669"/>
    <property type="project" value="TreeGrafter"/>
</dbReference>
<dbReference type="Proteomes" id="UP000199585">
    <property type="component" value="Unassembled WGS sequence"/>
</dbReference>
<dbReference type="CDD" id="cd06558">
    <property type="entry name" value="crotonase-like"/>
    <property type="match status" value="1"/>
</dbReference>
<comment type="catalytic activity">
    <reaction evidence="1">
        <text>3-hydroxy-2-methylpropanoyl-CoA + H2O = 3-hydroxy-2-methylpropanoate + CoA + H(+)</text>
        <dbReference type="Rhea" id="RHEA:20888"/>
        <dbReference type="ChEBI" id="CHEBI:11805"/>
        <dbReference type="ChEBI" id="CHEBI:15377"/>
        <dbReference type="ChEBI" id="CHEBI:15378"/>
        <dbReference type="ChEBI" id="CHEBI:57287"/>
        <dbReference type="ChEBI" id="CHEBI:57340"/>
        <dbReference type="EC" id="3.1.2.4"/>
    </reaction>
</comment>
<evidence type="ECO:0000313" key="5">
    <source>
        <dbReference type="EMBL" id="SEM47937.1"/>
    </source>
</evidence>
<dbReference type="NCBIfam" id="NF004127">
    <property type="entry name" value="PRK05617.1"/>
    <property type="match status" value="1"/>
</dbReference>
<name>A0A1H7YRM4_9RHOB</name>
<feature type="domain" description="Enoyl-CoA hydratase/isomerase" evidence="4">
    <location>
        <begin position="14"/>
        <end position="330"/>
    </location>
</feature>
<organism evidence="5 6">
    <name type="scientific">Loktanella fryxellensis</name>
    <dbReference type="NCBI Taxonomy" id="245187"/>
    <lineage>
        <taxon>Bacteria</taxon>
        <taxon>Pseudomonadati</taxon>
        <taxon>Pseudomonadota</taxon>
        <taxon>Alphaproteobacteria</taxon>
        <taxon>Rhodobacterales</taxon>
        <taxon>Roseobacteraceae</taxon>
        <taxon>Loktanella</taxon>
    </lineage>
</organism>
<evidence type="ECO:0000256" key="3">
    <source>
        <dbReference type="ARBA" id="ARBA00022801"/>
    </source>
</evidence>
<dbReference type="GO" id="GO:0003860">
    <property type="term" value="F:3-hydroxyisobutyryl-CoA hydrolase activity"/>
    <property type="evidence" value="ECO:0007669"/>
    <property type="project" value="UniProtKB-EC"/>
</dbReference>
<dbReference type="InterPro" id="IPR045004">
    <property type="entry name" value="ECH_dom"/>
</dbReference>